<dbReference type="Pfam" id="PF08386">
    <property type="entry name" value="Abhydrolase_4"/>
    <property type="match status" value="1"/>
</dbReference>
<dbReference type="Proteomes" id="UP000054321">
    <property type="component" value="Unassembled WGS sequence"/>
</dbReference>
<dbReference type="AlphaFoldDB" id="A0A0C3HE11"/>
<gene>
    <name evidence="2" type="ORF">OIDMADRAFT_180756</name>
</gene>
<sequence>MRWPILADGLHGLLTANCTQFLKLAWPLIVKDRRHSEFPNNGCEAIDGIRCSDASFRTDNVTTLYPYINELYGKSKIMGDGLSLLMLTCAQWPFHANERYKGDFRVKTTHPVLFVGNTVDPVTTLVSAYNMSSGFHGSVVLQHDLYGHTSLAHVSLCTVQAVRAYFTNGTLPAPGTTCESTYRIFSNDTVWDHFAIVRPFSTRTHQTRNEYMAVMDAVQLLNAKSDFESWMVIVNG</sequence>
<reference evidence="2 3" key="1">
    <citation type="submission" date="2014-04" db="EMBL/GenBank/DDBJ databases">
        <authorList>
            <consortium name="DOE Joint Genome Institute"/>
            <person name="Kuo A."/>
            <person name="Martino E."/>
            <person name="Perotto S."/>
            <person name="Kohler A."/>
            <person name="Nagy L.G."/>
            <person name="Floudas D."/>
            <person name="Copeland A."/>
            <person name="Barry K.W."/>
            <person name="Cichocki N."/>
            <person name="Veneault-Fourrey C."/>
            <person name="LaButti K."/>
            <person name="Lindquist E.A."/>
            <person name="Lipzen A."/>
            <person name="Lundell T."/>
            <person name="Morin E."/>
            <person name="Murat C."/>
            <person name="Sun H."/>
            <person name="Tunlid A."/>
            <person name="Henrissat B."/>
            <person name="Grigoriev I.V."/>
            <person name="Hibbett D.S."/>
            <person name="Martin F."/>
            <person name="Nordberg H.P."/>
            <person name="Cantor M.N."/>
            <person name="Hua S.X."/>
        </authorList>
    </citation>
    <scope>NUCLEOTIDE SEQUENCE [LARGE SCALE GENOMIC DNA]</scope>
    <source>
        <strain evidence="2 3">Zn</strain>
    </source>
</reference>
<evidence type="ECO:0000313" key="2">
    <source>
        <dbReference type="EMBL" id="KIN00532.1"/>
    </source>
</evidence>
<organism evidence="2 3">
    <name type="scientific">Oidiodendron maius (strain Zn)</name>
    <dbReference type="NCBI Taxonomy" id="913774"/>
    <lineage>
        <taxon>Eukaryota</taxon>
        <taxon>Fungi</taxon>
        <taxon>Dikarya</taxon>
        <taxon>Ascomycota</taxon>
        <taxon>Pezizomycotina</taxon>
        <taxon>Leotiomycetes</taxon>
        <taxon>Leotiomycetes incertae sedis</taxon>
        <taxon>Myxotrichaceae</taxon>
        <taxon>Oidiodendron</taxon>
    </lineage>
</organism>
<dbReference type="OrthoDB" id="425534at2759"/>
<evidence type="ECO:0000313" key="3">
    <source>
        <dbReference type="Proteomes" id="UP000054321"/>
    </source>
</evidence>
<name>A0A0C3HE11_OIDMZ</name>
<proteinExistence type="predicted"/>
<keyword evidence="3" id="KW-1185">Reference proteome</keyword>
<dbReference type="STRING" id="913774.A0A0C3HE11"/>
<reference evidence="3" key="2">
    <citation type="submission" date="2015-01" db="EMBL/GenBank/DDBJ databases">
        <title>Evolutionary Origins and Diversification of the Mycorrhizal Mutualists.</title>
        <authorList>
            <consortium name="DOE Joint Genome Institute"/>
            <consortium name="Mycorrhizal Genomics Consortium"/>
            <person name="Kohler A."/>
            <person name="Kuo A."/>
            <person name="Nagy L.G."/>
            <person name="Floudas D."/>
            <person name="Copeland A."/>
            <person name="Barry K.W."/>
            <person name="Cichocki N."/>
            <person name="Veneault-Fourrey C."/>
            <person name="LaButti K."/>
            <person name="Lindquist E.A."/>
            <person name="Lipzen A."/>
            <person name="Lundell T."/>
            <person name="Morin E."/>
            <person name="Murat C."/>
            <person name="Riley R."/>
            <person name="Ohm R."/>
            <person name="Sun H."/>
            <person name="Tunlid A."/>
            <person name="Henrissat B."/>
            <person name="Grigoriev I.V."/>
            <person name="Hibbett D.S."/>
            <person name="Martin F."/>
        </authorList>
    </citation>
    <scope>NUCLEOTIDE SEQUENCE [LARGE SCALE GENOMIC DNA]</scope>
    <source>
        <strain evidence="3">Zn</strain>
    </source>
</reference>
<dbReference type="HOGENOM" id="CLU_013364_1_1_1"/>
<dbReference type="EMBL" id="KN832877">
    <property type="protein sequence ID" value="KIN00532.1"/>
    <property type="molecule type" value="Genomic_DNA"/>
</dbReference>
<dbReference type="InParanoid" id="A0A0C3HE11"/>
<feature type="domain" description="Peptidase S33 tripeptidyl aminopeptidase-like C-terminal" evidence="1">
    <location>
        <begin position="78"/>
        <end position="178"/>
    </location>
</feature>
<evidence type="ECO:0000259" key="1">
    <source>
        <dbReference type="Pfam" id="PF08386"/>
    </source>
</evidence>
<accession>A0A0C3HE11</accession>
<dbReference type="InterPro" id="IPR013595">
    <property type="entry name" value="Pept_S33_TAP-like_C"/>
</dbReference>
<protein>
    <recommendedName>
        <fullName evidence="1">Peptidase S33 tripeptidyl aminopeptidase-like C-terminal domain-containing protein</fullName>
    </recommendedName>
</protein>